<dbReference type="GO" id="GO:0004222">
    <property type="term" value="F:metalloendopeptidase activity"/>
    <property type="evidence" value="ECO:0007669"/>
    <property type="project" value="TreeGrafter"/>
</dbReference>
<evidence type="ECO:0000256" key="1">
    <source>
        <dbReference type="ARBA" id="ARBA00001947"/>
    </source>
</evidence>
<dbReference type="Gene3D" id="2.70.70.10">
    <property type="entry name" value="Glucose Permease (Domain IIA)"/>
    <property type="match status" value="1"/>
</dbReference>
<dbReference type="SUPFAM" id="SSF51261">
    <property type="entry name" value="Duplicated hybrid motif"/>
    <property type="match status" value="1"/>
</dbReference>
<proteinExistence type="predicted"/>
<accession>A0A495BIF7</accession>
<evidence type="ECO:0000256" key="2">
    <source>
        <dbReference type="ARBA" id="ARBA00004196"/>
    </source>
</evidence>
<evidence type="ECO:0000313" key="13">
    <source>
        <dbReference type="Proteomes" id="UP000279384"/>
    </source>
</evidence>
<protein>
    <submittedName>
        <fullName evidence="12">Murein DD-endopeptidase MepM/ murein hydrolase activator NlpD</fullName>
    </submittedName>
</protein>
<organism evidence="12 13">
    <name type="scientific">Vogesella indigofera</name>
    <name type="common">Pseudomonas indigofera</name>
    <dbReference type="NCBI Taxonomy" id="45465"/>
    <lineage>
        <taxon>Bacteria</taxon>
        <taxon>Pseudomonadati</taxon>
        <taxon>Pseudomonadota</taxon>
        <taxon>Betaproteobacteria</taxon>
        <taxon>Neisseriales</taxon>
        <taxon>Chromobacteriaceae</taxon>
        <taxon>Vogesella</taxon>
    </lineage>
</organism>
<keyword evidence="7" id="KW-0482">Metalloprotease</keyword>
<dbReference type="PANTHER" id="PTHR21666">
    <property type="entry name" value="PEPTIDASE-RELATED"/>
    <property type="match status" value="1"/>
</dbReference>
<evidence type="ECO:0000259" key="9">
    <source>
        <dbReference type="Pfam" id="PF01551"/>
    </source>
</evidence>
<reference evidence="12 13" key="1">
    <citation type="submission" date="2018-10" db="EMBL/GenBank/DDBJ databases">
        <title>Genomic Encyclopedia of Type Strains, Phase IV (KMG-IV): sequencing the most valuable type-strain genomes for metagenomic binning, comparative biology and taxonomic classification.</title>
        <authorList>
            <person name="Goeker M."/>
        </authorList>
    </citation>
    <scope>NUCLEOTIDE SEQUENCE [LARGE SCALE GENOMIC DNA]</scope>
    <source>
        <strain evidence="12 13">DSM 3303</strain>
    </source>
</reference>
<dbReference type="PANTHER" id="PTHR21666:SF288">
    <property type="entry name" value="CELL DIVISION PROTEIN YTFB"/>
    <property type="match status" value="1"/>
</dbReference>
<name>A0A495BIF7_VOGIN</name>
<evidence type="ECO:0000259" key="10">
    <source>
        <dbReference type="Pfam" id="PF19425"/>
    </source>
</evidence>
<evidence type="ECO:0000259" key="11">
    <source>
        <dbReference type="Pfam" id="PF22310"/>
    </source>
</evidence>
<dbReference type="InterPro" id="IPR016047">
    <property type="entry name" value="M23ase_b-sheet_dom"/>
</dbReference>
<evidence type="ECO:0000256" key="3">
    <source>
        <dbReference type="ARBA" id="ARBA00022670"/>
    </source>
</evidence>
<evidence type="ECO:0000256" key="4">
    <source>
        <dbReference type="ARBA" id="ARBA00022723"/>
    </source>
</evidence>
<sequence length="443" mass="48064">MNYQTLLQFRQQGLQRLMKHRFSWLIGVATLPFLGVLTAVAVAPGAAQQAPLEVREVSQSLALPALPGGESDGSRYWREERIQRGDTIARLLNRLGVGSDEANRFIHTAPVSRDVLKLRAGATLSVQINDQGELFGLRFLNDDENGEKVLVVIEKQGDQWQASAEPPRTEVIQAVRSVEIRTSLSGALAQAGVPVEVRTQLGEIFSDQLDTTRLQPGDRVNLVYETLLYKGSPIANGNVLAAEVQSGGKIWQAFYFAHDSESGAYYDAAGQSLRKGFSNQPVSNARISSGFGMRFHPVLRSLRMHEGIDYAAGSGTPIMATSDGVIDTIASQSGYGNVVIIKHNAKLSTLYAHMSRFEPKLTRGSKVSAGQVIGYVGSTGRSTGPHLHMEVRVNGQAVDPSTNALPVPGLSTQQRLAFRQQSVKLAANLKLLREIPVSVAQLE</sequence>
<keyword evidence="6" id="KW-0862">Zinc</keyword>
<feature type="domain" description="M23ase beta-sheet core" evidence="9">
    <location>
        <begin position="303"/>
        <end position="400"/>
    </location>
</feature>
<dbReference type="RefSeq" id="WP_120809799.1">
    <property type="nucleotide sequence ID" value="NZ_RBID01000011.1"/>
</dbReference>
<dbReference type="Gene3D" id="3.10.450.350">
    <property type="match status" value="2"/>
</dbReference>
<comment type="cofactor">
    <cofactor evidence="1">
        <name>Zn(2+)</name>
        <dbReference type="ChEBI" id="CHEBI:29105"/>
    </cofactor>
</comment>
<evidence type="ECO:0000256" key="5">
    <source>
        <dbReference type="ARBA" id="ARBA00022801"/>
    </source>
</evidence>
<comment type="caution">
    <text evidence="12">The sequence shown here is derived from an EMBL/GenBank/DDBJ whole genome shotgun (WGS) entry which is preliminary data.</text>
</comment>
<keyword evidence="8" id="KW-0812">Transmembrane</keyword>
<evidence type="ECO:0000256" key="6">
    <source>
        <dbReference type="ARBA" id="ARBA00022833"/>
    </source>
</evidence>
<feature type="domain" description="DD-carboxypeptidase/endopeptidase Mpg-like N-terminal" evidence="11">
    <location>
        <begin position="76"/>
        <end position="157"/>
    </location>
</feature>
<dbReference type="Pfam" id="PF01551">
    <property type="entry name" value="Peptidase_M23"/>
    <property type="match status" value="1"/>
</dbReference>
<evidence type="ECO:0000256" key="8">
    <source>
        <dbReference type="SAM" id="Phobius"/>
    </source>
</evidence>
<keyword evidence="8" id="KW-1133">Transmembrane helix</keyword>
<dbReference type="GO" id="GO:0006508">
    <property type="term" value="P:proteolysis"/>
    <property type="evidence" value="ECO:0007669"/>
    <property type="project" value="UniProtKB-KW"/>
</dbReference>
<comment type="subcellular location">
    <subcellularLocation>
        <location evidence="2">Cell envelope</location>
    </subcellularLocation>
</comment>
<dbReference type="GO" id="GO:0046872">
    <property type="term" value="F:metal ion binding"/>
    <property type="evidence" value="ECO:0007669"/>
    <property type="project" value="UniProtKB-KW"/>
</dbReference>
<feature type="transmembrane region" description="Helical" evidence="8">
    <location>
        <begin position="21"/>
        <end position="43"/>
    </location>
</feature>
<gene>
    <name evidence="12" type="ORF">C8E02_0906</name>
</gene>
<keyword evidence="4" id="KW-0479">Metal-binding</keyword>
<evidence type="ECO:0000313" key="12">
    <source>
        <dbReference type="EMBL" id="RKQ61139.1"/>
    </source>
</evidence>
<dbReference type="EMBL" id="RBID01000011">
    <property type="protein sequence ID" value="RKQ61139.1"/>
    <property type="molecule type" value="Genomic_DNA"/>
</dbReference>
<dbReference type="CDD" id="cd12797">
    <property type="entry name" value="M23_peptidase"/>
    <property type="match status" value="1"/>
</dbReference>
<dbReference type="Pfam" id="PF19425">
    <property type="entry name" value="Csd3_N2"/>
    <property type="match status" value="1"/>
</dbReference>
<dbReference type="Pfam" id="PF22310">
    <property type="entry name" value="NMB0315_dom_I"/>
    <property type="match status" value="1"/>
</dbReference>
<dbReference type="AlphaFoldDB" id="A0A495BIF7"/>
<dbReference type="InterPro" id="IPR054512">
    <property type="entry name" value="NMB0315-like_N"/>
</dbReference>
<dbReference type="InterPro" id="IPR050570">
    <property type="entry name" value="Cell_wall_metabolism_enzyme"/>
</dbReference>
<dbReference type="InterPro" id="IPR045834">
    <property type="entry name" value="Csd3_N2"/>
</dbReference>
<keyword evidence="5 12" id="KW-0378">Hydrolase</keyword>
<dbReference type="GO" id="GO:0030313">
    <property type="term" value="C:cell envelope"/>
    <property type="evidence" value="ECO:0007669"/>
    <property type="project" value="UniProtKB-SubCell"/>
</dbReference>
<feature type="domain" description="Csd3-like second N-terminal" evidence="10">
    <location>
        <begin position="180"/>
        <end position="291"/>
    </location>
</feature>
<evidence type="ECO:0000256" key="7">
    <source>
        <dbReference type="ARBA" id="ARBA00023049"/>
    </source>
</evidence>
<keyword evidence="3" id="KW-0645">Protease</keyword>
<dbReference type="InterPro" id="IPR011055">
    <property type="entry name" value="Dup_hybrid_motif"/>
</dbReference>
<keyword evidence="8" id="KW-0472">Membrane</keyword>
<dbReference type="Proteomes" id="UP000279384">
    <property type="component" value="Unassembled WGS sequence"/>
</dbReference>